<accession>A0A7U7J2V1</accession>
<evidence type="ECO:0000313" key="2">
    <source>
        <dbReference type="EMBL" id="CDH43872.1"/>
    </source>
</evidence>
<evidence type="ECO:0000256" key="1">
    <source>
        <dbReference type="SAM" id="MobiDB-lite"/>
    </source>
</evidence>
<dbReference type="Proteomes" id="UP000019184">
    <property type="component" value="Unassembled WGS sequence"/>
</dbReference>
<dbReference type="AlphaFoldDB" id="A0A7U7J2V1"/>
<name>A0A7U7J2V1_9GAMM</name>
<protein>
    <submittedName>
        <fullName evidence="2">Uncharacterized protein</fullName>
    </submittedName>
</protein>
<keyword evidence="3" id="KW-1185">Reference proteome</keyword>
<comment type="caution">
    <text evidence="2">The sequence shown here is derived from an EMBL/GenBank/DDBJ whole genome shotgun (WGS) entry which is preliminary data.</text>
</comment>
<evidence type="ECO:0000313" key="3">
    <source>
        <dbReference type="Proteomes" id="UP000019184"/>
    </source>
</evidence>
<feature type="region of interest" description="Disordered" evidence="1">
    <location>
        <begin position="1"/>
        <end position="40"/>
    </location>
</feature>
<reference evidence="2 3" key="1">
    <citation type="journal article" date="2014" name="ISME J.">
        <title>Candidatus Competibacter-lineage genomes retrieved from metagenomes reveal functional metabolic diversity.</title>
        <authorList>
            <person name="McIlroy S.J."/>
            <person name="Albertsen M."/>
            <person name="Andresen E.K."/>
            <person name="Saunders A.M."/>
            <person name="Kristiansen R."/>
            <person name="Stokholm-Bjerregaard M."/>
            <person name="Nielsen K.L."/>
            <person name="Nielsen P.H."/>
        </authorList>
    </citation>
    <scope>NUCLEOTIDE SEQUENCE [LARGE SCALE GENOMIC DNA]</scope>
    <source>
        <strain evidence="2 3">Run_B_J11</strain>
    </source>
</reference>
<dbReference type="EMBL" id="CBTK010000044">
    <property type="protein sequence ID" value="CDH43872.1"/>
    <property type="molecule type" value="Genomic_DNA"/>
</dbReference>
<proteinExistence type="predicted"/>
<dbReference type="RefSeq" id="WP_034430942.1">
    <property type="nucleotide sequence ID" value="NZ_CBTK010000044.1"/>
</dbReference>
<organism evidence="2 3">
    <name type="scientific">Candidatus Contendobacter odensis Run_B_J11</name>
    <dbReference type="NCBI Taxonomy" id="1400861"/>
    <lineage>
        <taxon>Bacteria</taxon>
        <taxon>Pseudomonadati</taxon>
        <taxon>Pseudomonadota</taxon>
        <taxon>Gammaproteobacteria</taxon>
        <taxon>Candidatus Competibacteraceae</taxon>
        <taxon>Candidatus Contendibacter</taxon>
    </lineage>
</organism>
<feature type="compositionally biased region" description="Polar residues" evidence="1">
    <location>
        <begin position="1"/>
        <end position="10"/>
    </location>
</feature>
<gene>
    <name evidence="2" type="ORF">BN874_1380007</name>
</gene>
<sequence>MSAATGQDARSTLPYRASSRFSTTSLRGSAREQRSPPPDPLFDVFDPVIIYGCGQAAENVDRVFDSLQ</sequence>